<dbReference type="InterPro" id="IPR020449">
    <property type="entry name" value="Tscrpt_reg_AraC-type_HTH"/>
</dbReference>
<sequence length="291" mass="34086">MCTRDMLTFHFSKAKNGDQQLVDCLPFEAIAGYSNGLKDPHTTSFYELFWFPQVEGKLWADGEPIELSGPTAIMLPPFTVRSWQVDQSADSYVLFFVEDFVDGFLKDTAFLHRLHFFSYKQQSPVLPLSKEHLARISELYASIRSELGKSNLDRLFFVQAYWYQLLLHLNRLYGEHYRLSDRCYENTEIIRLKTLLKQHIQHKQTVQDYAEMMDINRNQLNALCLRFYGENANVVIRNSLLQVCKSELLSSKLTIAEISYKFNFSAPPNFSRFFKRYVGLTPAEYREKYSV</sequence>
<evidence type="ECO:0000256" key="2">
    <source>
        <dbReference type="ARBA" id="ARBA00023125"/>
    </source>
</evidence>
<dbReference type="Pfam" id="PF12833">
    <property type="entry name" value="HTH_18"/>
    <property type="match status" value="1"/>
</dbReference>
<gene>
    <name evidence="5" type="ORF">C8N47_108127</name>
</gene>
<keyword evidence="2 5" id="KW-0238">DNA-binding</keyword>
<dbReference type="InterPro" id="IPR037923">
    <property type="entry name" value="HTH-like"/>
</dbReference>
<dbReference type="InterPro" id="IPR018062">
    <property type="entry name" value="HTH_AraC-typ_CS"/>
</dbReference>
<evidence type="ECO:0000259" key="4">
    <source>
        <dbReference type="PROSITE" id="PS01124"/>
    </source>
</evidence>
<dbReference type="Proteomes" id="UP000243525">
    <property type="component" value="Unassembled WGS sequence"/>
</dbReference>
<protein>
    <submittedName>
        <fullName evidence="5">AraC-like DNA-binding protein</fullName>
    </submittedName>
</protein>
<dbReference type="GO" id="GO:0043565">
    <property type="term" value="F:sequence-specific DNA binding"/>
    <property type="evidence" value="ECO:0007669"/>
    <property type="project" value="InterPro"/>
</dbReference>
<keyword evidence="1" id="KW-0805">Transcription regulation</keyword>
<dbReference type="Gene3D" id="1.10.10.60">
    <property type="entry name" value="Homeodomain-like"/>
    <property type="match status" value="1"/>
</dbReference>
<dbReference type="PANTHER" id="PTHR43280:SF32">
    <property type="entry name" value="TRANSCRIPTIONAL REGULATORY PROTEIN"/>
    <property type="match status" value="1"/>
</dbReference>
<organism evidence="5 6">
    <name type="scientific">Mangrovibacterium marinum</name>
    <dbReference type="NCBI Taxonomy" id="1639118"/>
    <lineage>
        <taxon>Bacteria</taxon>
        <taxon>Pseudomonadati</taxon>
        <taxon>Bacteroidota</taxon>
        <taxon>Bacteroidia</taxon>
        <taxon>Marinilabiliales</taxon>
        <taxon>Prolixibacteraceae</taxon>
        <taxon>Mangrovibacterium</taxon>
    </lineage>
</organism>
<evidence type="ECO:0000313" key="5">
    <source>
        <dbReference type="EMBL" id="PTN08570.1"/>
    </source>
</evidence>
<keyword evidence="3" id="KW-0804">Transcription</keyword>
<feature type="domain" description="HTH araC/xylS-type" evidence="4">
    <location>
        <begin position="190"/>
        <end position="288"/>
    </location>
</feature>
<evidence type="ECO:0000313" key="6">
    <source>
        <dbReference type="Proteomes" id="UP000243525"/>
    </source>
</evidence>
<dbReference type="InterPro" id="IPR018060">
    <property type="entry name" value="HTH_AraC"/>
</dbReference>
<dbReference type="SUPFAM" id="SSF51215">
    <property type="entry name" value="Regulatory protein AraC"/>
    <property type="match status" value="1"/>
</dbReference>
<dbReference type="AlphaFoldDB" id="A0A2T5C1N3"/>
<dbReference type="EMBL" id="QAAD01000008">
    <property type="protein sequence ID" value="PTN08570.1"/>
    <property type="molecule type" value="Genomic_DNA"/>
</dbReference>
<dbReference type="SMART" id="SM00342">
    <property type="entry name" value="HTH_ARAC"/>
    <property type="match status" value="1"/>
</dbReference>
<name>A0A2T5C1N3_9BACT</name>
<comment type="caution">
    <text evidence="5">The sequence shown here is derived from an EMBL/GenBank/DDBJ whole genome shotgun (WGS) entry which is preliminary data.</text>
</comment>
<dbReference type="PROSITE" id="PS01124">
    <property type="entry name" value="HTH_ARAC_FAMILY_2"/>
    <property type="match status" value="1"/>
</dbReference>
<dbReference type="InterPro" id="IPR009057">
    <property type="entry name" value="Homeodomain-like_sf"/>
</dbReference>
<evidence type="ECO:0000256" key="3">
    <source>
        <dbReference type="ARBA" id="ARBA00023163"/>
    </source>
</evidence>
<evidence type="ECO:0000256" key="1">
    <source>
        <dbReference type="ARBA" id="ARBA00023015"/>
    </source>
</evidence>
<keyword evidence="6" id="KW-1185">Reference proteome</keyword>
<accession>A0A2T5C1N3</accession>
<reference evidence="5 6" key="1">
    <citation type="submission" date="2018-04" db="EMBL/GenBank/DDBJ databases">
        <title>Genomic Encyclopedia of Archaeal and Bacterial Type Strains, Phase II (KMG-II): from individual species to whole genera.</title>
        <authorList>
            <person name="Goeker M."/>
        </authorList>
    </citation>
    <scope>NUCLEOTIDE SEQUENCE [LARGE SCALE GENOMIC DNA]</scope>
    <source>
        <strain evidence="5 6">DSM 28823</strain>
    </source>
</reference>
<dbReference type="PRINTS" id="PR00032">
    <property type="entry name" value="HTHARAC"/>
</dbReference>
<dbReference type="PROSITE" id="PS00041">
    <property type="entry name" value="HTH_ARAC_FAMILY_1"/>
    <property type="match status" value="1"/>
</dbReference>
<dbReference type="SUPFAM" id="SSF46689">
    <property type="entry name" value="Homeodomain-like"/>
    <property type="match status" value="1"/>
</dbReference>
<proteinExistence type="predicted"/>
<dbReference type="GO" id="GO:0003700">
    <property type="term" value="F:DNA-binding transcription factor activity"/>
    <property type="evidence" value="ECO:0007669"/>
    <property type="project" value="InterPro"/>
</dbReference>
<dbReference type="PANTHER" id="PTHR43280">
    <property type="entry name" value="ARAC-FAMILY TRANSCRIPTIONAL REGULATOR"/>
    <property type="match status" value="1"/>
</dbReference>